<dbReference type="Proteomes" id="UP000705283">
    <property type="component" value="Unassembled WGS sequence"/>
</dbReference>
<feature type="transmembrane region" description="Helical" evidence="1">
    <location>
        <begin position="124"/>
        <end position="144"/>
    </location>
</feature>
<proteinExistence type="predicted"/>
<dbReference type="Proteomes" id="UP000192722">
    <property type="component" value="Unassembled WGS sequence"/>
</dbReference>
<dbReference type="EMBL" id="JADMKS010000004">
    <property type="protein sequence ID" value="MBF6637352.1"/>
    <property type="molecule type" value="Genomic_DNA"/>
</dbReference>
<evidence type="ECO:0000256" key="1">
    <source>
        <dbReference type="SAM" id="Phobius"/>
    </source>
</evidence>
<accession>A0AA40X370</accession>
<comment type="caution">
    <text evidence="2">The sequence shown here is derived from an EMBL/GenBank/DDBJ whole genome shotgun (WGS) entry which is preliminary data.</text>
</comment>
<reference evidence="3" key="1">
    <citation type="submission" date="2016-12" db="EMBL/GenBank/DDBJ databases">
        <authorList>
            <person name="Le Fleche-Mateos A."/>
        </authorList>
    </citation>
    <scope>NUCLEOTIDE SEQUENCE</scope>
    <source>
        <strain evidence="3">213</strain>
    </source>
</reference>
<feature type="transmembrane region" description="Helical" evidence="1">
    <location>
        <begin position="211"/>
        <end position="229"/>
    </location>
</feature>
<keyword evidence="1" id="KW-0812">Transmembrane</keyword>
<reference evidence="2" key="4">
    <citation type="submission" date="2022-09" db="EMBL/GenBank/DDBJ databases">
        <title>Rouxiella aceris sp. nov., isolated from tree sap and emended description of the genus Rhouxiella.</title>
        <authorList>
            <person name="Kim I.S."/>
        </authorList>
    </citation>
    <scope>NUCLEOTIDE SEQUENCE</scope>
    <source>
        <strain evidence="2">SAP-2</strain>
    </source>
</reference>
<organism evidence="2 5">
    <name type="scientific">Rouxiella silvae</name>
    <dbReference type="NCBI Taxonomy" id="1646373"/>
    <lineage>
        <taxon>Bacteria</taxon>
        <taxon>Pseudomonadati</taxon>
        <taxon>Pseudomonadota</taxon>
        <taxon>Gammaproteobacteria</taxon>
        <taxon>Enterobacterales</taxon>
        <taxon>Yersiniaceae</taxon>
        <taxon>Rouxiella</taxon>
    </lineage>
</organism>
<feature type="transmembrane region" description="Helical" evidence="1">
    <location>
        <begin position="361"/>
        <end position="378"/>
    </location>
</feature>
<sequence>MRKLTSNQWFVLTLWLVLLMLSGATFTINNADYFRIASSFLGDIPFQDPNMALSWQMKAHFVPIWQLHELSVYSVIVYAYARLLSLFTSWFDLMMLASLLKLLFLMQLFLLSKVFLNYKKVHHYLIFSLLIIPLCSSSIVAFLASFYPDSIVIVTLPVICYLLIKPVKYSATLLFVFATMVACTKTQFFYFPLLILIAIGLFDRKFNKRTTIVLLVSFALSVVFVLMSGKSTDLNKYHSNYFGGYLYQKLNNLEIDKAVDLNCVGIDIWGSQYDLQLGRVIAPEETNSCFRRHRSDVSFFKTFKIFIESPILLAKLSFDTGIQRQMTEDYFFLGYHNKYVVTHDRFISSVTQLKDRIFTPWRFLISFLITITSIFLYRVPNAKLLFILGGFSSSQFYVTFFGEGYRDMSRHLFAMNFSFDLLIFVSLLMIIEGIHTLQKSQRASQ</sequence>
<keyword evidence="1" id="KW-1133">Transmembrane helix</keyword>
<protein>
    <submittedName>
        <fullName evidence="2">Uncharacterized protein</fullName>
    </submittedName>
</protein>
<feature type="transmembrane region" description="Helical" evidence="1">
    <location>
        <begin position="413"/>
        <end position="431"/>
    </location>
</feature>
<evidence type="ECO:0000313" key="2">
    <source>
        <dbReference type="EMBL" id="MBF6637352.1"/>
    </source>
</evidence>
<name>A0AA40X370_9GAMM</name>
<feature type="transmembrane region" description="Helical" evidence="1">
    <location>
        <begin position="93"/>
        <end position="112"/>
    </location>
</feature>
<gene>
    <name evidence="3" type="ORF">BS639_20380</name>
    <name evidence="2" type="ORF">ITX54_11860</name>
</gene>
<dbReference type="EMBL" id="MRWD01000061">
    <property type="protein sequence ID" value="ORJ19368.1"/>
    <property type="molecule type" value="Genomic_DNA"/>
</dbReference>
<keyword evidence="1" id="KW-0472">Membrane</keyword>
<evidence type="ECO:0000313" key="4">
    <source>
        <dbReference type="Proteomes" id="UP000192722"/>
    </source>
</evidence>
<dbReference type="RefSeq" id="WP_084984165.1">
    <property type="nucleotide sequence ID" value="NZ_CBCSCF010000001.1"/>
</dbReference>
<reference evidence="3 4" key="2">
    <citation type="journal article" date="2017" name="Int. J. Syst. Evol. Microbiol.">
        <title>Rouxiella badensis sp. nov. and Rouxiella silvae sp. nov. isolated from peat bog soil in Germany and emendation of the genus description.</title>
        <authorList>
            <person name="Le Fleche-Mateos A."/>
            <person name="Kugler J.H."/>
            <person name="Hansen S.H."/>
            <person name="Syldatk C."/>
            <person name="Hausmann R."/>
            <person name="Lomprez F."/>
            <person name="Vandenbogaert M."/>
            <person name="Manuguerra J.C."/>
            <person name="Grimont P.A."/>
        </authorList>
    </citation>
    <scope>NUCLEOTIDE SEQUENCE [LARGE SCALE GENOMIC DNA]</scope>
    <source>
        <strain evidence="3 4">213</strain>
    </source>
</reference>
<evidence type="ECO:0000313" key="5">
    <source>
        <dbReference type="Proteomes" id="UP000705283"/>
    </source>
</evidence>
<feature type="transmembrane region" description="Helical" evidence="1">
    <location>
        <begin position="384"/>
        <end position="401"/>
    </location>
</feature>
<reference evidence="2" key="3">
    <citation type="submission" date="2020-11" db="EMBL/GenBank/DDBJ databases">
        <authorList>
            <person name="Lee S.D."/>
        </authorList>
    </citation>
    <scope>NUCLEOTIDE SEQUENCE</scope>
    <source>
        <strain evidence="2">SAP-2</strain>
    </source>
</reference>
<feature type="transmembrane region" description="Helical" evidence="1">
    <location>
        <begin position="174"/>
        <end position="199"/>
    </location>
</feature>
<dbReference type="AlphaFoldDB" id="A0AA40X370"/>
<evidence type="ECO:0000313" key="3">
    <source>
        <dbReference type="EMBL" id="ORJ19368.1"/>
    </source>
</evidence>
<keyword evidence="4" id="KW-1185">Reference proteome</keyword>